<gene>
    <name evidence="2" type="ORF">PHAECO_LOCUS11420</name>
</gene>
<feature type="compositionally biased region" description="Basic and acidic residues" evidence="1">
    <location>
        <begin position="206"/>
        <end position="221"/>
    </location>
</feature>
<sequence length="523" mass="59628">MDSANSAAIRSFCDRASKIDSMSWRSRSGMQRNVGQGYDGAAVMEGSFKGVQALIRKQYPEALYVHCCSHSLNLALRHSYLQSVRNCIGKVRSVVVFFKNSPKRMTSLRDEIKTENPGSRWKTLASMCETSERAEWLLSLRNPSSQPNRENIPNIRIDEVKKNLFSNDSNSEAGIYTVETENSGNITDDATKKTLEANARSTNNKSDNKEQHHVDDDSNHGEQLRVQHANLVDEASTLRQVVKAEILSHIKRLNKKDQRKFIQSSGDHDFIAKLDQMDNVEKSLKIKIPNNVKLNLELSGYGNSVTLADISDKDIKDIELFARTDLKELIPDWNEYFGKIRKENNSDISTPFLRAANARSTNNKSDNKEQHHVDDDSNHGEQLRVQHANLVDEASTLRQVVKAEILSHIKRLNKKDQRKFIQSSGDHDFIAKLDQMDNVEKFLKFKIPNNVKLNLELSGYGNSVTLADISDKDIKDIELFARTDLKELVPNWNEYFGVFEEETDLFRFFPGEKVLIYKMIVCS</sequence>
<reference evidence="2" key="2">
    <citation type="submission" date="2022-10" db="EMBL/GenBank/DDBJ databases">
        <authorList>
            <consortium name="ENA_rothamsted_submissions"/>
            <consortium name="culmorum"/>
            <person name="King R."/>
        </authorList>
    </citation>
    <scope>NUCLEOTIDE SEQUENCE</scope>
</reference>
<dbReference type="OrthoDB" id="6781341at2759"/>
<proteinExistence type="predicted"/>
<protein>
    <submittedName>
        <fullName evidence="2">Uncharacterized protein</fullName>
    </submittedName>
</protein>
<dbReference type="EMBL" id="OU896713">
    <property type="protein sequence ID" value="CAH1176652.1"/>
    <property type="molecule type" value="Genomic_DNA"/>
</dbReference>
<organism evidence="2 3">
    <name type="scientific">Phaedon cochleariae</name>
    <name type="common">Mustard beetle</name>
    <dbReference type="NCBI Taxonomy" id="80249"/>
    <lineage>
        <taxon>Eukaryota</taxon>
        <taxon>Metazoa</taxon>
        <taxon>Ecdysozoa</taxon>
        <taxon>Arthropoda</taxon>
        <taxon>Hexapoda</taxon>
        <taxon>Insecta</taxon>
        <taxon>Pterygota</taxon>
        <taxon>Neoptera</taxon>
        <taxon>Endopterygota</taxon>
        <taxon>Coleoptera</taxon>
        <taxon>Polyphaga</taxon>
        <taxon>Cucujiformia</taxon>
        <taxon>Chrysomeloidea</taxon>
        <taxon>Chrysomelidae</taxon>
        <taxon>Chrysomelinae</taxon>
        <taxon>Chrysomelini</taxon>
        <taxon>Phaedon</taxon>
    </lineage>
</organism>
<dbReference type="AlphaFoldDB" id="A0A9P0GSL7"/>
<evidence type="ECO:0000313" key="2">
    <source>
        <dbReference type="EMBL" id="CAH1176652.1"/>
    </source>
</evidence>
<name>A0A9P0GSL7_PHACE</name>
<evidence type="ECO:0000313" key="3">
    <source>
        <dbReference type="Proteomes" id="UP001153737"/>
    </source>
</evidence>
<dbReference type="PANTHER" id="PTHR45749:SF21">
    <property type="entry name" value="DUF4371 DOMAIN-CONTAINING PROTEIN"/>
    <property type="match status" value="1"/>
</dbReference>
<dbReference type="Proteomes" id="UP001153737">
    <property type="component" value="Chromosome 7"/>
</dbReference>
<feature type="region of interest" description="Disordered" evidence="1">
    <location>
        <begin position="200"/>
        <end position="221"/>
    </location>
</feature>
<dbReference type="PANTHER" id="PTHR45749">
    <property type="match status" value="1"/>
</dbReference>
<feature type="region of interest" description="Disordered" evidence="1">
    <location>
        <begin position="359"/>
        <end position="380"/>
    </location>
</feature>
<feature type="compositionally biased region" description="Basic and acidic residues" evidence="1">
    <location>
        <begin position="365"/>
        <end position="380"/>
    </location>
</feature>
<accession>A0A9P0GSL7</accession>
<evidence type="ECO:0000256" key="1">
    <source>
        <dbReference type="SAM" id="MobiDB-lite"/>
    </source>
</evidence>
<keyword evidence="3" id="KW-1185">Reference proteome</keyword>
<reference evidence="2" key="1">
    <citation type="submission" date="2022-01" db="EMBL/GenBank/DDBJ databases">
        <authorList>
            <person name="King R."/>
        </authorList>
    </citation>
    <scope>NUCLEOTIDE SEQUENCE</scope>
</reference>